<evidence type="ECO:0000256" key="5">
    <source>
        <dbReference type="PIRSR" id="PIRSR015894-1"/>
    </source>
</evidence>
<dbReference type="Gene3D" id="3.40.50.150">
    <property type="entry name" value="Vaccinia Virus protein VP39"/>
    <property type="match status" value="1"/>
</dbReference>
<dbReference type="GO" id="GO:0006355">
    <property type="term" value="P:regulation of DNA-templated transcription"/>
    <property type="evidence" value="ECO:0007669"/>
    <property type="project" value="TreeGrafter"/>
</dbReference>
<evidence type="ECO:0000313" key="11">
    <source>
        <dbReference type="EMBL" id="ORX44093.1"/>
    </source>
</evidence>
<comment type="similarity">
    <text evidence="4">Belongs to the class I-like SAM-binding methyltransferase superfamily.</text>
</comment>
<evidence type="ECO:0000256" key="7">
    <source>
        <dbReference type="PIRSR" id="PIRSR015894-3"/>
    </source>
</evidence>
<proteinExistence type="inferred from homology"/>
<dbReference type="GO" id="GO:1903359">
    <property type="term" value="P:lateral cortical node assembly"/>
    <property type="evidence" value="ECO:0007669"/>
    <property type="project" value="EnsemblFungi"/>
</dbReference>
<evidence type="ECO:0000259" key="9">
    <source>
        <dbReference type="Pfam" id="PF17285"/>
    </source>
</evidence>
<dbReference type="InterPro" id="IPR035075">
    <property type="entry name" value="PRMT5"/>
</dbReference>
<gene>
    <name evidence="11" type="ORF">DM01DRAFT_1329315</name>
</gene>
<dbReference type="GO" id="GO:0061246">
    <property type="term" value="P:establishment or maintenance of bipolar cell polarity regulating cell shape"/>
    <property type="evidence" value="ECO:0007669"/>
    <property type="project" value="EnsemblFungi"/>
</dbReference>
<dbReference type="PIRSF" id="PIRSF015894">
    <property type="entry name" value="Skb1_MeTrfase"/>
    <property type="match status" value="1"/>
</dbReference>
<dbReference type="InterPro" id="IPR007857">
    <property type="entry name" value="Arg_MeTrfase_PRMT5"/>
</dbReference>
<dbReference type="GO" id="GO:0005829">
    <property type="term" value="C:cytosol"/>
    <property type="evidence" value="ECO:0007669"/>
    <property type="project" value="TreeGrafter"/>
</dbReference>
<dbReference type="GO" id="GO:0071470">
    <property type="term" value="P:cellular response to osmotic stress"/>
    <property type="evidence" value="ECO:0007669"/>
    <property type="project" value="EnsemblFungi"/>
</dbReference>
<keyword evidence="2 4" id="KW-0808">Transferase</keyword>
<dbReference type="OrthoDB" id="1368803at2759"/>
<sequence>MAQRACPVGLLATDYYDNIHTFIDEASEDGHDFVASPLAHPSFRRFIEGTEEIDAMNSWRDSPVFQRKDLIVKSPKYSDLLVGVLAAWYRFDSPDHELQLNSELALKQELAWASHLGLLSVMLPVLPEKNVTNMARVLNNTMASISYTQLWIKVPVTSKEGGESPWKLWNRIRTLTEHSTKIHVALELTKDLPDDDELDRWLAEPVKALIVPHDVFVANPKQYPVLPKPHQDFVKIVMDKLRPNILVTLPEVPSFQNASPVTYHEYIRFLNRNLPELDAVDSFAAGYRDYLQAPLQPLMDNLDNSTYETFERDPIKYQQYEEAVYRALLDRDPDATKKTVVMVVGAGRGPLVDCCLRASERSKRDIHLYALEKNPNAFVTLQNKKEEEWQDKVELIFADMRTWKPSHQTDILVSELLGSFGDNELSPECLDGAQKFLKDDGISIPAAYTAYCAPLSSTKLHNEVASYKDLEHFETPYVVMFQQVCALADSKPLWTFDHPNPVFPCTPEGNPVNNLHNTRYQQVTFDVAKPMTMHGLAGYFESVLYKDVMISIHPDTHSPGMFSWFPIFFPLQSPVQVPAGAQVVVDFWRLSDKKKIWYEWAVVVKNKNDQQDLSITAIHNPQGRSYWVGL</sequence>
<dbReference type="InterPro" id="IPR035248">
    <property type="entry name" value="PRMT5_C"/>
</dbReference>
<evidence type="ECO:0000256" key="3">
    <source>
        <dbReference type="ARBA" id="ARBA00022691"/>
    </source>
</evidence>
<dbReference type="PANTHER" id="PTHR10738">
    <property type="entry name" value="PROTEIN ARGININE N-METHYLTRANSFERASE 5"/>
    <property type="match status" value="1"/>
</dbReference>
<dbReference type="GO" id="GO:0016274">
    <property type="term" value="F:protein-arginine N-methyltransferase activity"/>
    <property type="evidence" value="ECO:0007669"/>
    <property type="project" value="InterPro"/>
</dbReference>
<dbReference type="GO" id="GO:0051286">
    <property type="term" value="C:cell tip"/>
    <property type="evidence" value="ECO:0007669"/>
    <property type="project" value="EnsemblFungi"/>
</dbReference>
<dbReference type="Gene3D" id="2.70.160.11">
    <property type="entry name" value="Hnrnp arginine n-methyltransferase1"/>
    <property type="match status" value="1"/>
</dbReference>
<feature type="domain" description="PRMT5 TIM barrel" evidence="9">
    <location>
        <begin position="31"/>
        <end position="271"/>
    </location>
</feature>
<feature type="active site" description="Proton donor/acceptor" evidence="5">
    <location>
        <position position="415"/>
    </location>
</feature>
<dbReference type="Gene3D" id="3.20.20.150">
    <property type="entry name" value="Divalent-metal-dependent TIM barrel enzymes"/>
    <property type="match status" value="1"/>
</dbReference>
<keyword evidence="12" id="KW-1185">Reference proteome</keyword>
<feature type="binding site" evidence="6">
    <location>
        <position position="372"/>
    </location>
    <ligand>
        <name>S-adenosyl-L-methionine</name>
        <dbReference type="ChEBI" id="CHEBI:59789"/>
    </ligand>
</feature>
<dbReference type="AlphaFoldDB" id="A0A1X2G3Z1"/>
<dbReference type="GO" id="GO:0071521">
    <property type="term" value="C:Cdc42 GTPase complex"/>
    <property type="evidence" value="ECO:0007669"/>
    <property type="project" value="EnsemblFungi"/>
</dbReference>
<evidence type="ECO:0000256" key="2">
    <source>
        <dbReference type="ARBA" id="ARBA00022679"/>
    </source>
</evidence>
<protein>
    <recommendedName>
        <fullName evidence="4">Protein arginine N-methyltransferase</fullName>
    </recommendedName>
</protein>
<evidence type="ECO:0000313" key="12">
    <source>
        <dbReference type="Proteomes" id="UP000242146"/>
    </source>
</evidence>
<feature type="binding site" evidence="6">
    <location>
        <position position="307"/>
    </location>
    <ligand>
        <name>S-adenosyl-L-methionine</name>
        <dbReference type="ChEBI" id="CHEBI:59789"/>
    </ligand>
</feature>
<dbReference type="GO" id="GO:0032259">
    <property type="term" value="P:methylation"/>
    <property type="evidence" value="ECO:0007669"/>
    <property type="project" value="UniProtKB-KW"/>
</dbReference>
<dbReference type="PANTHER" id="PTHR10738:SF0">
    <property type="entry name" value="PROTEIN ARGININE N-METHYLTRANSFERASE 5"/>
    <property type="match status" value="1"/>
</dbReference>
<dbReference type="GO" id="GO:1990463">
    <property type="term" value="C:lateral cortical node"/>
    <property type="evidence" value="ECO:0007669"/>
    <property type="project" value="EnsemblFungi"/>
</dbReference>
<evidence type="ECO:0000256" key="1">
    <source>
        <dbReference type="ARBA" id="ARBA00022603"/>
    </source>
</evidence>
<dbReference type="EMBL" id="MCGT01000050">
    <property type="protein sequence ID" value="ORX44093.1"/>
    <property type="molecule type" value="Genomic_DNA"/>
</dbReference>
<feature type="binding site" evidence="6">
    <location>
        <begin position="316"/>
        <end position="317"/>
    </location>
    <ligand>
        <name>S-adenosyl-L-methionine</name>
        <dbReference type="ChEBI" id="CHEBI:59789"/>
    </ligand>
</feature>
<evidence type="ECO:0000259" key="10">
    <source>
        <dbReference type="Pfam" id="PF17286"/>
    </source>
</evidence>
<feature type="domain" description="PRMT5 arginine-N-methyltransferase" evidence="8">
    <location>
        <begin position="281"/>
        <end position="444"/>
    </location>
</feature>
<feature type="site" description="Critical for specifying symmetric addition of methyl groups" evidence="7">
    <location>
        <position position="310"/>
    </location>
</feature>
<feature type="binding site" evidence="6">
    <location>
        <begin position="399"/>
        <end position="400"/>
    </location>
    <ligand>
        <name>S-adenosyl-L-methionine</name>
        <dbReference type="ChEBI" id="CHEBI:59789"/>
    </ligand>
</feature>
<name>A0A1X2G3Z1_9FUNG</name>
<accession>A0A1X2G3Z1</accession>
<keyword evidence="3 4" id="KW-0949">S-adenosyl-L-methionine</keyword>
<dbReference type="InterPro" id="IPR035247">
    <property type="entry name" value="PRMT5_TIM"/>
</dbReference>
<dbReference type="PROSITE" id="PS51678">
    <property type="entry name" value="SAM_MT_PRMT"/>
    <property type="match status" value="1"/>
</dbReference>
<dbReference type="Pfam" id="PF17285">
    <property type="entry name" value="PRMT5_TIM"/>
    <property type="match status" value="1"/>
</dbReference>
<dbReference type="STRING" id="101127.A0A1X2G3Z1"/>
<dbReference type="InterPro" id="IPR025799">
    <property type="entry name" value="Arg_MeTrfase"/>
</dbReference>
<evidence type="ECO:0000256" key="4">
    <source>
        <dbReference type="PIRNR" id="PIRNR015894"/>
    </source>
</evidence>
<reference evidence="11 12" key="1">
    <citation type="submission" date="2016-07" db="EMBL/GenBank/DDBJ databases">
        <title>Pervasive Adenine N6-methylation of Active Genes in Fungi.</title>
        <authorList>
            <consortium name="DOE Joint Genome Institute"/>
            <person name="Mondo S.J."/>
            <person name="Dannebaum R.O."/>
            <person name="Kuo R.C."/>
            <person name="Labutti K."/>
            <person name="Haridas S."/>
            <person name="Kuo A."/>
            <person name="Salamov A."/>
            <person name="Ahrendt S.R."/>
            <person name="Lipzen A."/>
            <person name="Sullivan W."/>
            <person name="Andreopoulos W.B."/>
            <person name="Clum A."/>
            <person name="Lindquist E."/>
            <person name="Daum C."/>
            <person name="Ramamoorthy G.K."/>
            <person name="Gryganskyi A."/>
            <person name="Culley D."/>
            <person name="Magnuson J.K."/>
            <person name="James T.Y."/>
            <person name="O'Malley M.A."/>
            <person name="Stajich J.E."/>
            <person name="Spatafora J.W."/>
            <person name="Visel A."/>
            <person name="Grigoriev I.V."/>
        </authorList>
    </citation>
    <scope>NUCLEOTIDE SEQUENCE [LARGE SCALE GENOMIC DNA]</scope>
    <source>
        <strain evidence="11 12">NRRL 3301</strain>
    </source>
</reference>
<feature type="domain" description="PRMT5 oligomerisation" evidence="10">
    <location>
        <begin position="448"/>
        <end position="628"/>
    </location>
</feature>
<comment type="caution">
    <text evidence="11">The sequence shown here is derived from an EMBL/GenBank/DDBJ whole genome shotgun (WGS) entry which is preliminary data.</text>
</comment>
<dbReference type="FunFam" id="3.40.50.150:FF:000149">
    <property type="entry name" value="Protein arginine N-methyltransferase"/>
    <property type="match status" value="1"/>
</dbReference>
<evidence type="ECO:0000256" key="6">
    <source>
        <dbReference type="PIRSR" id="PIRSR015894-2"/>
    </source>
</evidence>
<keyword evidence="1 4" id="KW-0489">Methyltransferase</keyword>
<dbReference type="InterPro" id="IPR029063">
    <property type="entry name" value="SAM-dependent_MTases_sf"/>
</dbReference>
<organism evidence="11 12">
    <name type="scientific">Hesseltinella vesiculosa</name>
    <dbReference type="NCBI Taxonomy" id="101127"/>
    <lineage>
        <taxon>Eukaryota</taxon>
        <taxon>Fungi</taxon>
        <taxon>Fungi incertae sedis</taxon>
        <taxon>Mucoromycota</taxon>
        <taxon>Mucoromycotina</taxon>
        <taxon>Mucoromycetes</taxon>
        <taxon>Mucorales</taxon>
        <taxon>Cunninghamellaceae</taxon>
        <taxon>Hesseltinella</taxon>
    </lineage>
</organism>
<dbReference type="Pfam" id="PF05185">
    <property type="entry name" value="PRMT5"/>
    <property type="match status" value="1"/>
</dbReference>
<dbReference type="Pfam" id="PF17286">
    <property type="entry name" value="PRMT5_C"/>
    <property type="match status" value="1"/>
</dbReference>
<dbReference type="SUPFAM" id="SSF53335">
    <property type="entry name" value="S-adenosyl-L-methionine-dependent methyltransferases"/>
    <property type="match status" value="1"/>
</dbReference>
<feature type="active site" description="Proton donor/acceptor" evidence="5">
    <location>
        <position position="424"/>
    </location>
</feature>
<dbReference type="Proteomes" id="UP000242146">
    <property type="component" value="Unassembled WGS sequence"/>
</dbReference>
<dbReference type="GO" id="GO:2000100">
    <property type="term" value="P:regulation of establishment or maintenance of bipolar cell polarity regulating cell shape"/>
    <property type="evidence" value="ECO:0007669"/>
    <property type="project" value="EnsemblFungi"/>
</dbReference>
<dbReference type="GO" id="GO:0005634">
    <property type="term" value="C:nucleus"/>
    <property type="evidence" value="ECO:0007669"/>
    <property type="project" value="EnsemblFungi"/>
</dbReference>
<evidence type="ECO:0000259" key="8">
    <source>
        <dbReference type="Pfam" id="PF05185"/>
    </source>
</evidence>
<dbReference type="GO" id="GO:1903360">
    <property type="term" value="P:protein localization to lateral cortical node"/>
    <property type="evidence" value="ECO:0007669"/>
    <property type="project" value="EnsemblFungi"/>
</dbReference>